<protein>
    <recommendedName>
        <fullName evidence="3">Heterokaryon incompatibility domain-containing protein</fullName>
    </recommendedName>
</protein>
<organism evidence="1 2">
    <name type="scientific">Clathrospora elynae</name>
    <dbReference type="NCBI Taxonomy" id="706981"/>
    <lineage>
        <taxon>Eukaryota</taxon>
        <taxon>Fungi</taxon>
        <taxon>Dikarya</taxon>
        <taxon>Ascomycota</taxon>
        <taxon>Pezizomycotina</taxon>
        <taxon>Dothideomycetes</taxon>
        <taxon>Pleosporomycetidae</taxon>
        <taxon>Pleosporales</taxon>
        <taxon>Diademaceae</taxon>
        <taxon>Clathrospora</taxon>
    </lineage>
</organism>
<dbReference type="EMBL" id="ML976001">
    <property type="protein sequence ID" value="KAF1946764.1"/>
    <property type="molecule type" value="Genomic_DNA"/>
</dbReference>
<reference evidence="1" key="1">
    <citation type="journal article" date="2020" name="Stud. Mycol.">
        <title>101 Dothideomycetes genomes: a test case for predicting lifestyles and emergence of pathogens.</title>
        <authorList>
            <person name="Haridas S."/>
            <person name="Albert R."/>
            <person name="Binder M."/>
            <person name="Bloem J."/>
            <person name="Labutti K."/>
            <person name="Salamov A."/>
            <person name="Andreopoulos B."/>
            <person name="Baker S."/>
            <person name="Barry K."/>
            <person name="Bills G."/>
            <person name="Bluhm B."/>
            <person name="Cannon C."/>
            <person name="Castanera R."/>
            <person name="Culley D."/>
            <person name="Daum C."/>
            <person name="Ezra D."/>
            <person name="Gonzalez J."/>
            <person name="Henrissat B."/>
            <person name="Kuo A."/>
            <person name="Liang C."/>
            <person name="Lipzen A."/>
            <person name="Lutzoni F."/>
            <person name="Magnuson J."/>
            <person name="Mondo S."/>
            <person name="Nolan M."/>
            <person name="Ohm R."/>
            <person name="Pangilinan J."/>
            <person name="Park H.-J."/>
            <person name="Ramirez L."/>
            <person name="Alfaro M."/>
            <person name="Sun H."/>
            <person name="Tritt A."/>
            <person name="Yoshinaga Y."/>
            <person name="Zwiers L.-H."/>
            <person name="Turgeon B."/>
            <person name="Goodwin S."/>
            <person name="Spatafora J."/>
            <person name="Crous P."/>
            <person name="Grigoriev I."/>
        </authorList>
    </citation>
    <scope>NUCLEOTIDE SEQUENCE</scope>
    <source>
        <strain evidence="1">CBS 161.51</strain>
    </source>
</reference>
<evidence type="ECO:0008006" key="3">
    <source>
        <dbReference type="Google" id="ProtNLM"/>
    </source>
</evidence>
<dbReference type="PANTHER" id="PTHR33112">
    <property type="entry name" value="DOMAIN PROTEIN, PUTATIVE-RELATED"/>
    <property type="match status" value="1"/>
</dbReference>
<gene>
    <name evidence="1" type="ORF">EJ02DRAFT_335075</name>
</gene>
<sequence length="193" mass="22378">MVEPCIVETAWTNAENDIVHIYDEEIWDHTHSYLPLTSRAWVVQETLLAPRVLYLYGKQVFWECYDLTACEAYPEGTPIGPWRRPHCVTRSKRFQAFGKAENDRNEHSRIALERLWAGTVDMYTTCNLMYASDKLVALSGIAKLMEQTLRDKYCAGFWKSRLTTELGWSVIGSTPFSRRVKINSTTYRAPIWS</sequence>
<evidence type="ECO:0000313" key="2">
    <source>
        <dbReference type="Proteomes" id="UP000800038"/>
    </source>
</evidence>
<keyword evidence="2" id="KW-1185">Reference proteome</keyword>
<evidence type="ECO:0000313" key="1">
    <source>
        <dbReference type="EMBL" id="KAF1946764.1"/>
    </source>
</evidence>
<dbReference type="OrthoDB" id="3755424at2759"/>
<accession>A0A6A5T3X9</accession>
<name>A0A6A5T3X9_9PLEO</name>
<proteinExistence type="predicted"/>
<dbReference type="PANTHER" id="PTHR33112:SF10">
    <property type="entry name" value="TOL"/>
    <property type="match status" value="1"/>
</dbReference>
<dbReference type="Proteomes" id="UP000800038">
    <property type="component" value="Unassembled WGS sequence"/>
</dbReference>
<dbReference type="AlphaFoldDB" id="A0A6A5T3X9"/>